<feature type="compositionally biased region" description="Polar residues" evidence="2">
    <location>
        <begin position="151"/>
        <end position="174"/>
    </location>
</feature>
<feature type="compositionally biased region" description="Basic and acidic residues" evidence="2">
    <location>
        <begin position="70"/>
        <end position="83"/>
    </location>
</feature>
<gene>
    <name evidence="4" type="ORF">B0T22DRAFT_478871</name>
</gene>
<accession>A0AAE0X811</accession>
<feature type="region of interest" description="Disordered" evidence="2">
    <location>
        <begin position="1"/>
        <end position="194"/>
    </location>
</feature>
<feature type="compositionally biased region" description="Basic residues" evidence="2">
    <location>
        <begin position="90"/>
        <end position="102"/>
    </location>
</feature>
<feature type="coiled-coil region" evidence="1">
    <location>
        <begin position="272"/>
        <end position="299"/>
    </location>
</feature>
<feature type="region of interest" description="Disordered" evidence="2">
    <location>
        <begin position="210"/>
        <end position="269"/>
    </location>
</feature>
<dbReference type="SMART" id="SM00353">
    <property type="entry name" value="HLH"/>
    <property type="match status" value="1"/>
</dbReference>
<name>A0AAE0X811_9PEZI</name>
<evidence type="ECO:0000256" key="2">
    <source>
        <dbReference type="SAM" id="MobiDB-lite"/>
    </source>
</evidence>
<evidence type="ECO:0000313" key="4">
    <source>
        <dbReference type="EMBL" id="KAK3687566.1"/>
    </source>
</evidence>
<dbReference type="AlphaFoldDB" id="A0AAE0X811"/>
<feature type="compositionally biased region" description="Basic and acidic residues" evidence="2">
    <location>
        <begin position="179"/>
        <end position="194"/>
    </location>
</feature>
<feature type="compositionally biased region" description="Acidic residues" evidence="2">
    <location>
        <begin position="127"/>
        <end position="146"/>
    </location>
</feature>
<dbReference type="PROSITE" id="PS50888">
    <property type="entry name" value="BHLH"/>
    <property type="match status" value="1"/>
</dbReference>
<feature type="compositionally biased region" description="Polar residues" evidence="2">
    <location>
        <begin position="18"/>
        <end position="41"/>
    </location>
</feature>
<dbReference type="InterPro" id="IPR036638">
    <property type="entry name" value="HLH_DNA-bd_sf"/>
</dbReference>
<dbReference type="InterPro" id="IPR011598">
    <property type="entry name" value="bHLH_dom"/>
</dbReference>
<protein>
    <recommendedName>
        <fullName evidence="3">BHLH domain-containing protein</fullName>
    </recommendedName>
</protein>
<feature type="domain" description="BHLH" evidence="3">
    <location>
        <begin position="185"/>
        <end position="282"/>
    </location>
</feature>
<sequence length="329" mass="36099">MELWHSSINPPPPAWPTQFGSPAAYNSSAVPEPDSQISTRLGENDLWSTGDMRLGPSWSGGQEPGACFTTRKEEKEMSRREHATTGTVMRVKKPAQKAKSRLKTSLISNGPATQTPAPHRAPLHSDDNDDDDDNDNDDDNDDETLELDSIRSITTASNNTFPARPASTTQSRDSPPTCKVDDTSHARASHSRVEQRYRNRLNAHFDKLLNALPPSSTPAPVTTEADSDSSNDEPYTLDDGPAPGGEKREVLSSSTSRAEQRRRRRVSKSEVLDRARIYIEALELQHAQLAAEKKALDHRLCRRNSGPAGLQLDYHGDRTNAGPGFEGGV</sequence>
<evidence type="ECO:0000259" key="3">
    <source>
        <dbReference type="PROSITE" id="PS50888"/>
    </source>
</evidence>
<keyword evidence="5" id="KW-1185">Reference proteome</keyword>
<dbReference type="GO" id="GO:0046983">
    <property type="term" value="F:protein dimerization activity"/>
    <property type="evidence" value="ECO:0007669"/>
    <property type="project" value="InterPro"/>
</dbReference>
<comment type="caution">
    <text evidence="4">The sequence shown here is derived from an EMBL/GenBank/DDBJ whole genome shotgun (WGS) entry which is preliminary data.</text>
</comment>
<evidence type="ECO:0000256" key="1">
    <source>
        <dbReference type="SAM" id="Coils"/>
    </source>
</evidence>
<dbReference type="EMBL" id="JAULSO010000002">
    <property type="protein sequence ID" value="KAK3687566.1"/>
    <property type="molecule type" value="Genomic_DNA"/>
</dbReference>
<feature type="compositionally biased region" description="Polar residues" evidence="2">
    <location>
        <begin position="103"/>
        <end position="116"/>
    </location>
</feature>
<dbReference type="Pfam" id="PF00010">
    <property type="entry name" value="HLH"/>
    <property type="match status" value="1"/>
</dbReference>
<dbReference type="SUPFAM" id="SSF47459">
    <property type="entry name" value="HLH, helix-loop-helix DNA-binding domain"/>
    <property type="match status" value="1"/>
</dbReference>
<organism evidence="4 5">
    <name type="scientific">Podospora appendiculata</name>
    <dbReference type="NCBI Taxonomy" id="314037"/>
    <lineage>
        <taxon>Eukaryota</taxon>
        <taxon>Fungi</taxon>
        <taxon>Dikarya</taxon>
        <taxon>Ascomycota</taxon>
        <taxon>Pezizomycotina</taxon>
        <taxon>Sordariomycetes</taxon>
        <taxon>Sordariomycetidae</taxon>
        <taxon>Sordariales</taxon>
        <taxon>Podosporaceae</taxon>
        <taxon>Podospora</taxon>
    </lineage>
</organism>
<dbReference type="Gene3D" id="4.10.280.10">
    <property type="entry name" value="Helix-loop-helix DNA-binding domain"/>
    <property type="match status" value="1"/>
</dbReference>
<reference evidence="4" key="1">
    <citation type="journal article" date="2023" name="Mol. Phylogenet. Evol.">
        <title>Genome-scale phylogeny and comparative genomics of the fungal order Sordariales.</title>
        <authorList>
            <person name="Hensen N."/>
            <person name="Bonometti L."/>
            <person name="Westerberg I."/>
            <person name="Brannstrom I.O."/>
            <person name="Guillou S."/>
            <person name="Cros-Aarteil S."/>
            <person name="Calhoun S."/>
            <person name="Haridas S."/>
            <person name="Kuo A."/>
            <person name="Mondo S."/>
            <person name="Pangilinan J."/>
            <person name="Riley R."/>
            <person name="LaButti K."/>
            <person name="Andreopoulos B."/>
            <person name="Lipzen A."/>
            <person name="Chen C."/>
            <person name="Yan M."/>
            <person name="Daum C."/>
            <person name="Ng V."/>
            <person name="Clum A."/>
            <person name="Steindorff A."/>
            <person name="Ohm R.A."/>
            <person name="Martin F."/>
            <person name="Silar P."/>
            <person name="Natvig D.O."/>
            <person name="Lalanne C."/>
            <person name="Gautier V."/>
            <person name="Ament-Velasquez S.L."/>
            <person name="Kruys A."/>
            <person name="Hutchinson M.I."/>
            <person name="Powell A.J."/>
            <person name="Barry K."/>
            <person name="Miller A.N."/>
            <person name="Grigoriev I.V."/>
            <person name="Debuchy R."/>
            <person name="Gladieux P."/>
            <person name="Hiltunen Thoren M."/>
            <person name="Johannesson H."/>
        </authorList>
    </citation>
    <scope>NUCLEOTIDE SEQUENCE</scope>
    <source>
        <strain evidence="4">CBS 314.62</strain>
    </source>
</reference>
<evidence type="ECO:0000313" key="5">
    <source>
        <dbReference type="Proteomes" id="UP001270362"/>
    </source>
</evidence>
<keyword evidence="1" id="KW-0175">Coiled coil</keyword>
<dbReference type="Proteomes" id="UP001270362">
    <property type="component" value="Unassembled WGS sequence"/>
</dbReference>
<proteinExistence type="predicted"/>
<reference evidence="4" key="2">
    <citation type="submission" date="2023-06" db="EMBL/GenBank/DDBJ databases">
        <authorList>
            <consortium name="Lawrence Berkeley National Laboratory"/>
            <person name="Haridas S."/>
            <person name="Hensen N."/>
            <person name="Bonometti L."/>
            <person name="Westerberg I."/>
            <person name="Brannstrom I.O."/>
            <person name="Guillou S."/>
            <person name="Cros-Aarteil S."/>
            <person name="Calhoun S."/>
            <person name="Kuo A."/>
            <person name="Mondo S."/>
            <person name="Pangilinan J."/>
            <person name="Riley R."/>
            <person name="Labutti K."/>
            <person name="Andreopoulos B."/>
            <person name="Lipzen A."/>
            <person name="Chen C."/>
            <person name="Yanf M."/>
            <person name="Daum C."/>
            <person name="Ng V."/>
            <person name="Clum A."/>
            <person name="Steindorff A."/>
            <person name="Ohm R."/>
            <person name="Martin F."/>
            <person name="Silar P."/>
            <person name="Natvig D."/>
            <person name="Lalanne C."/>
            <person name="Gautier V."/>
            <person name="Ament-Velasquez S.L."/>
            <person name="Kruys A."/>
            <person name="Hutchinson M.I."/>
            <person name="Powell A.J."/>
            <person name="Barry K."/>
            <person name="Miller A.N."/>
            <person name="Grigoriev I.V."/>
            <person name="Debuchy R."/>
            <person name="Gladieux P."/>
            <person name="Thoren M.H."/>
            <person name="Johannesson H."/>
        </authorList>
    </citation>
    <scope>NUCLEOTIDE SEQUENCE</scope>
    <source>
        <strain evidence="4">CBS 314.62</strain>
    </source>
</reference>